<proteinExistence type="predicted"/>
<sequence length="339" mass="38870">DYKTFEIVSSSDSKNYGYDKNFNLDAENFLQDKEFQELKETIVGSLFQFTFDGELVKQEESGAFLGVEEGKSYKWKKLTSSVPTQSEHLIKGDPNLSHEKISAKIRKLNPDALPEGTEWKERIEPTDLFITDISQLLEYVRLCAEAIMSLKEEIDDEERFDLEKRIKGRSLDLLEVLKTSLHLEDGKINEKLDKLKTHQEKENDNLKAAKKYVLSELEELKYFLCDDETLNKEANKIKEDIQLVEYFAIISKAIRNIRNDVNLSKVSGTVELLLLNMLNSSNADDEMLEAEISRLSPDALTDNATIESLAKKLAINDLKRLKDYKGCLKDDELNKAVNE</sequence>
<name>A0ACA9RTR1_9GLOM</name>
<reference evidence="1" key="1">
    <citation type="submission" date="2021-06" db="EMBL/GenBank/DDBJ databases">
        <authorList>
            <person name="Kallberg Y."/>
            <person name="Tangrot J."/>
            <person name="Rosling A."/>
        </authorList>
    </citation>
    <scope>NUCLEOTIDE SEQUENCE</scope>
    <source>
        <strain evidence="1">MA461A</strain>
    </source>
</reference>
<keyword evidence="2" id="KW-1185">Reference proteome</keyword>
<feature type="non-terminal residue" evidence="1">
    <location>
        <position position="339"/>
    </location>
</feature>
<protein>
    <submittedName>
        <fullName evidence="1">27817_t:CDS:1</fullName>
    </submittedName>
</protein>
<comment type="caution">
    <text evidence="1">The sequence shown here is derived from an EMBL/GenBank/DDBJ whole genome shotgun (WGS) entry which is preliminary data.</text>
</comment>
<dbReference type="EMBL" id="CAJVQC010071218">
    <property type="protein sequence ID" value="CAG8810411.1"/>
    <property type="molecule type" value="Genomic_DNA"/>
</dbReference>
<evidence type="ECO:0000313" key="1">
    <source>
        <dbReference type="EMBL" id="CAG8810411.1"/>
    </source>
</evidence>
<gene>
    <name evidence="1" type="ORF">RPERSI_LOCUS23079</name>
</gene>
<organism evidence="1 2">
    <name type="scientific">Racocetra persica</name>
    <dbReference type="NCBI Taxonomy" id="160502"/>
    <lineage>
        <taxon>Eukaryota</taxon>
        <taxon>Fungi</taxon>
        <taxon>Fungi incertae sedis</taxon>
        <taxon>Mucoromycota</taxon>
        <taxon>Glomeromycotina</taxon>
        <taxon>Glomeromycetes</taxon>
        <taxon>Diversisporales</taxon>
        <taxon>Gigasporaceae</taxon>
        <taxon>Racocetra</taxon>
    </lineage>
</organism>
<accession>A0ACA9RTR1</accession>
<evidence type="ECO:0000313" key="2">
    <source>
        <dbReference type="Proteomes" id="UP000789920"/>
    </source>
</evidence>
<dbReference type="Proteomes" id="UP000789920">
    <property type="component" value="Unassembled WGS sequence"/>
</dbReference>
<feature type="non-terminal residue" evidence="1">
    <location>
        <position position="1"/>
    </location>
</feature>